<dbReference type="AlphaFoldDB" id="A0A4Q7RB60"/>
<evidence type="ECO:0000256" key="6">
    <source>
        <dbReference type="ARBA" id="ARBA00023211"/>
    </source>
</evidence>
<proteinExistence type="inferred from homology"/>
<reference evidence="10 11" key="1">
    <citation type="journal article" date="2015" name="Stand. Genomic Sci.">
        <title>Genomic Encyclopedia of Bacterial and Archaeal Type Strains, Phase III: the genomes of soil and plant-associated and newly described type strains.</title>
        <authorList>
            <person name="Whitman W.B."/>
            <person name="Woyke T."/>
            <person name="Klenk H.P."/>
            <person name="Zhou Y."/>
            <person name="Lilburn T.G."/>
            <person name="Beck B.J."/>
            <person name="De Vos P."/>
            <person name="Vandamme P."/>
            <person name="Eisen J.A."/>
            <person name="Garrity G."/>
            <person name="Hugenholtz P."/>
            <person name="Kyrpides N.C."/>
        </authorList>
    </citation>
    <scope>NUCLEOTIDE SEQUENCE [LARGE SCALE GENOMIC DNA]</scope>
    <source>
        <strain evidence="10 11">ASC-9842</strain>
    </source>
</reference>
<dbReference type="CDD" id="cd03884">
    <property type="entry name" value="M20_bAS"/>
    <property type="match status" value="1"/>
</dbReference>
<dbReference type="SUPFAM" id="SSF53187">
    <property type="entry name" value="Zn-dependent exopeptidases"/>
    <property type="match status" value="1"/>
</dbReference>
<sequence length="425" mass="44723">MAATLSATPAAPASLAADTGARIMAWADTLAAHTEQPGMLTRTYLTDAHHGAAAQLTEWMQAAGMTVRRDVAGNVIGRYEGTEPGAPALLTGSHFDTVRDAGRYDGNLGVILPIACVAEWNRQGRRFPFALEVVGFAEEEGVRFKATLLGSRAIAGTFDTNVLDNVDDSGQTMREVMRAAGFDAAQLPGAQHDRGKVLGFIEVHIEQGPVLLNEGLPVGVVTAISGATRYIVELEGLAGHAGTVPMDMRRDAAMAGAEIGLYIEKRCGGKPGLVGTVGQFNVPNGATNVVPGRAVFSIDIRAGVDAEREAAVNDVLAGIERICARRNVRVQLRKTHEAASVPCAPWLQAQWAAAVARQGVPVRHLPSGAGHDAMAIAAIADVAMLFVRCGNGGISHHPTETMTAEDAQTAAAVFADFVEHFQRTQ</sequence>
<organism evidence="10 11">
    <name type="scientific">Cupriavidus agavae</name>
    <dbReference type="NCBI Taxonomy" id="1001822"/>
    <lineage>
        <taxon>Bacteria</taxon>
        <taxon>Pseudomonadati</taxon>
        <taxon>Pseudomonadota</taxon>
        <taxon>Betaproteobacteria</taxon>
        <taxon>Burkholderiales</taxon>
        <taxon>Burkholderiaceae</taxon>
        <taxon>Cupriavidus</taxon>
    </lineage>
</organism>
<dbReference type="PIRSF" id="PIRSF001235">
    <property type="entry name" value="Amidase_carbamoylase"/>
    <property type="match status" value="1"/>
</dbReference>
<evidence type="ECO:0000256" key="2">
    <source>
        <dbReference type="ARBA" id="ARBA00006153"/>
    </source>
</evidence>
<keyword evidence="7" id="KW-0862">Zinc</keyword>
<dbReference type="PANTHER" id="PTHR32494:SF19">
    <property type="entry name" value="ALLANTOATE DEIMINASE-RELATED"/>
    <property type="match status" value="1"/>
</dbReference>
<evidence type="ECO:0000313" key="10">
    <source>
        <dbReference type="EMBL" id="RZT29617.1"/>
    </source>
</evidence>
<dbReference type="GO" id="GO:0016813">
    <property type="term" value="F:hydrolase activity, acting on carbon-nitrogen (but not peptide) bonds, in linear amidines"/>
    <property type="evidence" value="ECO:0007669"/>
    <property type="project" value="InterPro"/>
</dbReference>
<feature type="binding site" evidence="7">
    <location>
        <position position="94"/>
    </location>
    <ligand>
        <name>Zn(2+)</name>
        <dbReference type="ChEBI" id="CHEBI:29105"/>
        <label>1</label>
    </ligand>
</feature>
<keyword evidence="6" id="KW-0464">Manganese</keyword>
<dbReference type="InterPro" id="IPR002933">
    <property type="entry name" value="Peptidase_M20"/>
</dbReference>
<feature type="binding site" evidence="7">
    <location>
        <position position="396"/>
    </location>
    <ligand>
        <name>Zn(2+)</name>
        <dbReference type="ChEBI" id="CHEBI:29105"/>
        <label>2</label>
    </ligand>
</feature>
<feature type="binding site" evidence="7">
    <location>
        <position position="204"/>
    </location>
    <ligand>
        <name>Zn(2+)</name>
        <dbReference type="ChEBI" id="CHEBI:29105"/>
        <label>1</label>
    </ligand>
</feature>
<dbReference type="Proteomes" id="UP000291078">
    <property type="component" value="Unassembled WGS sequence"/>
</dbReference>
<dbReference type="Pfam" id="PF01546">
    <property type="entry name" value="Peptidase_M20"/>
    <property type="match status" value="1"/>
</dbReference>
<dbReference type="SUPFAM" id="SSF55031">
    <property type="entry name" value="Bacterial exopeptidase dimerisation domain"/>
    <property type="match status" value="1"/>
</dbReference>
<dbReference type="InterPro" id="IPR011650">
    <property type="entry name" value="Peptidase_M20_dimer"/>
</dbReference>
<evidence type="ECO:0000313" key="11">
    <source>
        <dbReference type="Proteomes" id="UP000291078"/>
    </source>
</evidence>
<comment type="similarity">
    <text evidence="2">Belongs to the peptidase M20 family.</text>
</comment>
<keyword evidence="4 7" id="KW-0479">Metal-binding</keyword>
<comment type="caution">
    <text evidence="10">The sequence shown here is derived from an EMBL/GenBank/DDBJ whole genome shotgun (WGS) entry which is preliminary data.</text>
</comment>
<feature type="binding site" evidence="8">
    <location>
        <position position="229"/>
    </location>
    <ligand>
        <name>allantoate</name>
        <dbReference type="ChEBI" id="CHEBI:17536"/>
    </ligand>
</feature>
<comment type="subunit">
    <text evidence="3">Homodimer.</text>
</comment>
<dbReference type="PANTHER" id="PTHR32494">
    <property type="entry name" value="ALLANTOATE DEIMINASE-RELATED"/>
    <property type="match status" value="1"/>
</dbReference>
<feature type="domain" description="Peptidase M20 dimerisation" evidence="9">
    <location>
        <begin position="223"/>
        <end position="323"/>
    </location>
</feature>
<dbReference type="EMBL" id="SGXM01000011">
    <property type="protein sequence ID" value="RZT29617.1"/>
    <property type="molecule type" value="Genomic_DNA"/>
</dbReference>
<evidence type="ECO:0000256" key="1">
    <source>
        <dbReference type="ARBA" id="ARBA00001936"/>
    </source>
</evidence>
<evidence type="ECO:0000256" key="5">
    <source>
        <dbReference type="ARBA" id="ARBA00022801"/>
    </source>
</evidence>
<name>A0A4Q7RB60_9BURK</name>
<keyword evidence="11" id="KW-1185">Reference proteome</keyword>
<dbReference type="Pfam" id="PF07687">
    <property type="entry name" value="M20_dimer"/>
    <property type="match status" value="1"/>
</dbReference>
<comment type="cofactor">
    <cofactor evidence="7">
        <name>Zn(2+)</name>
        <dbReference type="ChEBI" id="CHEBI:29105"/>
    </cofactor>
    <text evidence="7">Binds 2 Zn(2+) ions per subunit.</text>
</comment>
<gene>
    <name evidence="10" type="ORF">EV147_4817</name>
</gene>
<evidence type="ECO:0000259" key="9">
    <source>
        <dbReference type="Pfam" id="PF07687"/>
    </source>
</evidence>
<dbReference type="InterPro" id="IPR036264">
    <property type="entry name" value="Bact_exopeptidase_dim_dom"/>
</dbReference>
<feature type="binding site" evidence="8">
    <location>
        <position position="301"/>
    </location>
    <ligand>
        <name>allantoate</name>
        <dbReference type="ChEBI" id="CHEBI:17536"/>
    </ligand>
</feature>
<feature type="binding site" evidence="7">
    <location>
        <position position="140"/>
    </location>
    <ligand>
        <name>Zn(2+)</name>
        <dbReference type="ChEBI" id="CHEBI:29105"/>
        <label>2</label>
    </ligand>
</feature>
<feature type="binding site" evidence="8">
    <location>
        <position position="288"/>
    </location>
    <ligand>
        <name>allantoate</name>
        <dbReference type="ChEBI" id="CHEBI:17536"/>
    </ligand>
</feature>
<protein>
    <submittedName>
        <fullName evidence="10">Allantoate deiminase/N-carbamoyl-L-amino-acid hydrolase</fullName>
    </submittedName>
</protein>
<evidence type="ECO:0000256" key="7">
    <source>
        <dbReference type="PIRSR" id="PIRSR001235-1"/>
    </source>
</evidence>
<dbReference type="RefSeq" id="WP_130393713.1">
    <property type="nucleotide sequence ID" value="NZ_SGXM01000011.1"/>
</dbReference>
<keyword evidence="5 10" id="KW-0378">Hydrolase</keyword>
<dbReference type="InterPro" id="IPR010158">
    <property type="entry name" value="Amidase_Cbmase"/>
</dbReference>
<dbReference type="OrthoDB" id="9808195at2"/>
<feature type="binding site" evidence="7">
    <location>
        <position position="105"/>
    </location>
    <ligand>
        <name>Zn(2+)</name>
        <dbReference type="ChEBI" id="CHEBI:29105"/>
        <label>2</label>
    </ligand>
</feature>
<dbReference type="GO" id="GO:0046872">
    <property type="term" value="F:metal ion binding"/>
    <property type="evidence" value="ECO:0007669"/>
    <property type="project" value="UniProtKB-KW"/>
</dbReference>
<dbReference type="Gene3D" id="3.30.70.360">
    <property type="match status" value="1"/>
</dbReference>
<dbReference type="Gene3D" id="3.40.630.10">
    <property type="entry name" value="Zn peptidases"/>
    <property type="match status" value="1"/>
</dbReference>
<accession>A0A4Q7RB60</accession>
<evidence type="ECO:0000256" key="3">
    <source>
        <dbReference type="ARBA" id="ARBA00011738"/>
    </source>
</evidence>
<comment type="cofactor">
    <cofactor evidence="1">
        <name>Mn(2+)</name>
        <dbReference type="ChEBI" id="CHEBI:29035"/>
    </cofactor>
</comment>
<evidence type="ECO:0000256" key="8">
    <source>
        <dbReference type="PIRSR" id="PIRSR001235-2"/>
    </source>
</evidence>
<evidence type="ECO:0000256" key="4">
    <source>
        <dbReference type="ARBA" id="ARBA00022723"/>
    </source>
</evidence>
<dbReference type="NCBIfam" id="NF006775">
    <property type="entry name" value="PRK09290.2-5"/>
    <property type="match status" value="1"/>
</dbReference>
<dbReference type="NCBIfam" id="TIGR01879">
    <property type="entry name" value="hydantase"/>
    <property type="match status" value="1"/>
</dbReference>
<feature type="binding site" evidence="7">
    <location>
        <position position="105"/>
    </location>
    <ligand>
        <name>Zn(2+)</name>
        <dbReference type="ChEBI" id="CHEBI:29105"/>
        <label>1</label>
    </ligand>
</feature>